<sequence length="131" mass="15191">MAVNNNIMVRLLVIEITFLILAVVNSYPAFEDSEFKHKHRDKGRTIRGFKNMDLSTARGFGKRTDHYMNLMPLDLFVDNKEDSFNQNIPMEVSLEKILKNKYKHFIEKLIDVNHDGYISGEELLLSIDGES</sequence>
<dbReference type="AlphaFoldDB" id="A0A8R1VYD4"/>
<dbReference type="GO" id="GO:0005509">
    <property type="term" value="F:calcium ion binding"/>
    <property type="evidence" value="ECO:0007669"/>
    <property type="project" value="InterPro"/>
</dbReference>
<dbReference type="RefSeq" id="XP_001942912.1">
    <property type="nucleotide sequence ID" value="XM_001942877.5"/>
</dbReference>
<dbReference type="PROSITE" id="PS00018">
    <property type="entry name" value="EF_HAND_1"/>
    <property type="match status" value="1"/>
</dbReference>
<dbReference type="OrthoDB" id="6101901at2759"/>
<dbReference type="InterPro" id="IPR018247">
    <property type="entry name" value="EF_Hand_1_Ca_BS"/>
</dbReference>
<keyword evidence="3" id="KW-1185">Reference proteome</keyword>
<dbReference type="GeneID" id="100168196"/>
<name>A0A8R1VYD4_ACYPI</name>
<proteinExistence type="predicted"/>
<reference evidence="2" key="2">
    <citation type="submission" date="2022-06" db="UniProtKB">
        <authorList>
            <consortium name="EnsemblMetazoa"/>
        </authorList>
    </citation>
    <scope>IDENTIFICATION</scope>
</reference>
<feature type="domain" description="EF-hand" evidence="1">
    <location>
        <begin position="108"/>
        <end position="131"/>
    </location>
</feature>
<reference evidence="3" key="1">
    <citation type="submission" date="2010-06" db="EMBL/GenBank/DDBJ databases">
        <authorList>
            <person name="Jiang H."/>
            <person name="Abraham K."/>
            <person name="Ali S."/>
            <person name="Alsbrooks S.L."/>
            <person name="Anim B.N."/>
            <person name="Anosike U.S."/>
            <person name="Attaway T."/>
            <person name="Bandaranaike D.P."/>
            <person name="Battles P.K."/>
            <person name="Bell S.N."/>
            <person name="Bell A.V."/>
            <person name="Beltran B."/>
            <person name="Bickham C."/>
            <person name="Bustamante Y."/>
            <person name="Caleb T."/>
            <person name="Canada A."/>
            <person name="Cardenas V."/>
            <person name="Carter K."/>
            <person name="Chacko J."/>
            <person name="Chandrabose M.N."/>
            <person name="Chavez D."/>
            <person name="Chavez A."/>
            <person name="Chen L."/>
            <person name="Chu H.-S."/>
            <person name="Claassen K.J."/>
            <person name="Cockrell R."/>
            <person name="Collins M."/>
            <person name="Cooper J.A."/>
            <person name="Cree A."/>
            <person name="Curry S.M."/>
            <person name="Da Y."/>
            <person name="Dao M.D."/>
            <person name="Das B."/>
            <person name="Davila M.-L."/>
            <person name="Davy-Carroll L."/>
            <person name="Denson S."/>
            <person name="Dinh H."/>
            <person name="Ebong V.E."/>
            <person name="Edwards J.R."/>
            <person name="Egan A."/>
            <person name="El-Daye J."/>
            <person name="Escobedo L."/>
            <person name="Fernandez S."/>
            <person name="Fernando P.R."/>
            <person name="Flagg N."/>
            <person name="Forbes L.D."/>
            <person name="Fowler R.G."/>
            <person name="Fu Q."/>
            <person name="Gabisi R.A."/>
            <person name="Ganer J."/>
            <person name="Garbino Pronczuk A."/>
            <person name="Garcia R.M."/>
            <person name="Garner T."/>
            <person name="Garrett T.E."/>
            <person name="Gonzalez D.A."/>
            <person name="Hamid H."/>
            <person name="Hawkins E.S."/>
            <person name="Hirani K."/>
            <person name="Hogues M.E."/>
            <person name="Hollins B."/>
            <person name="Hsiao C.-H."/>
            <person name="Jabil R."/>
            <person name="James M.L."/>
            <person name="Jhangiani S.N."/>
            <person name="Johnson B."/>
            <person name="Johnson Q."/>
            <person name="Joshi V."/>
            <person name="Kalu J.B."/>
            <person name="Kam C."/>
            <person name="Kashfia A."/>
            <person name="Keebler J."/>
            <person name="Kisamo H."/>
            <person name="Kovar C.L."/>
            <person name="Lago L.A."/>
            <person name="Lai C.-Y."/>
            <person name="Laidlaw J."/>
            <person name="Lara F."/>
            <person name="Le T.-K."/>
            <person name="Lee S.L."/>
            <person name="Legall F.H."/>
            <person name="Lemon S.J."/>
            <person name="Lewis L.R."/>
            <person name="Li B."/>
            <person name="Liu Y."/>
            <person name="Liu Y.-S."/>
            <person name="Lopez J."/>
            <person name="Lozado R.J."/>
            <person name="Lu J."/>
            <person name="Madu R.C."/>
            <person name="Maheshwari M."/>
            <person name="Maheshwari R."/>
            <person name="Malloy K."/>
            <person name="Martinez E."/>
            <person name="Mathew T."/>
            <person name="Mercado I.C."/>
            <person name="Mercado C."/>
            <person name="Meyer B."/>
            <person name="Montgomery K."/>
            <person name="Morgan M.B."/>
            <person name="Munidasa M."/>
            <person name="Nazareth L.V."/>
            <person name="Nelson J."/>
            <person name="Ng B.M."/>
            <person name="Nguyen N.B."/>
            <person name="Nguyen P.Q."/>
            <person name="Nguyen T."/>
            <person name="Obregon M."/>
            <person name="Okwuonu G.O."/>
            <person name="Onwere C.G."/>
            <person name="Orozco G."/>
            <person name="Parra A."/>
            <person name="Patel S."/>
            <person name="Patil S."/>
            <person name="Perez A."/>
            <person name="Perez Y."/>
            <person name="Pham C."/>
            <person name="Primus E.L."/>
            <person name="Pu L.-L."/>
            <person name="Puazo M."/>
            <person name="Qin X."/>
            <person name="Quiroz J.B."/>
            <person name="Reese J."/>
            <person name="Richards S."/>
            <person name="Rives C.M."/>
            <person name="Robberts R."/>
            <person name="Ruiz S.J."/>
            <person name="Ruiz M.J."/>
            <person name="Santibanez J."/>
            <person name="Schneider B.W."/>
            <person name="Sisson I."/>
            <person name="Smith M."/>
            <person name="Sodergren E."/>
            <person name="Song X.-Z."/>
            <person name="Song B.B."/>
            <person name="Summersgill H."/>
            <person name="Thelus R."/>
            <person name="Thornton R.D."/>
            <person name="Trejos Z.Y."/>
            <person name="Usmani K."/>
            <person name="Vattathil S."/>
            <person name="Villasana D."/>
            <person name="Walker D.L."/>
            <person name="Wang S."/>
            <person name="Wang K."/>
            <person name="White C.S."/>
            <person name="Williams A.C."/>
            <person name="Williamson J."/>
            <person name="Wilson K."/>
            <person name="Woghiren I.O."/>
            <person name="Woodworth J.R."/>
            <person name="Worley K.C."/>
            <person name="Wright R.A."/>
            <person name="Wu W."/>
            <person name="Young L."/>
            <person name="Zhang L."/>
            <person name="Zhang J."/>
            <person name="Zhu Y."/>
            <person name="Muzny D.M."/>
            <person name="Weinstock G."/>
            <person name="Gibbs R.A."/>
        </authorList>
    </citation>
    <scope>NUCLEOTIDE SEQUENCE [LARGE SCALE GENOMIC DNA]</scope>
    <source>
        <strain evidence="3">LSR1</strain>
    </source>
</reference>
<evidence type="ECO:0000313" key="3">
    <source>
        <dbReference type="Proteomes" id="UP000007819"/>
    </source>
</evidence>
<dbReference type="InterPro" id="IPR002048">
    <property type="entry name" value="EF_hand_dom"/>
</dbReference>
<organism evidence="2 3">
    <name type="scientific">Acyrthosiphon pisum</name>
    <name type="common">Pea aphid</name>
    <dbReference type="NCBI Taxonomy" id="7029"/>
    <lineage>
        <taxon>Eukaryota</taxon>
        <taxon>Metazoa</taxon>
        <taxon>Ecdysozoa</taxon>
        <taxon>Arthropoda</taxon>
        <taxon>Hexapoda</taxon>
        <taxon>Insecta</taxon>
        <taxon>Pterygota</taxon>
        <taxon>Neoptera</taxon>
        <taxon>Paraneoptera</taxon>
        <taxon>Hemiptera</taxon>
        <taxon>Sternorrhyncha</taxon>
        <taxon>Aphidomorpha</taxon>
        <taxon>Aphidoidea</taxon>
        <taxon>Aphididae</taxon>
        <taxon>Macrosiphini</taxon>
        <taxon>Acyrthosiphon</taxon>
    </lineage>
</organism>
<accession>A0A8R1VYD4</accession>
<dbReference type="KEGG" id="api:100168196"/>
<dbReference type="PROSITE" id="PS50222">
    <property type="entry name" value="EF_HAND_2"/>
    <property type="match status" value="1"/>
</dbReference>
<dbReference type="Proteomes" id="UP000007819">
    <property type="component" value="Chromosome A2"/>
</dbReference>
<evidence type="ECO:0000313" key="2">
    <source>
        <dbReference type="EnsemblMetazoa" id="XP_001942912.1"/>
    </source>
</evidence>
<dbReference type="EnsemblMetazoa" id="XM_001942877.5">
    <property type="protein sequence ID" value="XP_001942912.1"/>
    <property type="gene ID" value="LOC100168196"/>
</dbReference>
<protein>
    <recommendedName>
        <fullName evidence="1">EF-hand domain-containing protein</fullName>
    </recommendedName>
</protein>
<evidence type="ECO:0000259" key="1">
    <source>
        <dbReference type="PROSITE" id="PS50222"/>
    </source>
</evidence>